<feature type="region of interest" description="Disordered" evidence="1">
    <location>
        <begin position="12"/>
        <end position="32"/>
    </location>
</feature>
<evidence type="ECO:0000256" key="1">
    <source>
        <dbReference type="SAM" id="MobiDB-lite"/>
    </source>
</evidence>
<organism evidence="2 3">
    <name type="scientific">Phocaeicola intestinalis</name>
    <dbReference type="NCBI Taxonomy" id="2762212"/>
    <lineage>
        <taxon>Bacteria</taxon>
        <taxon>Pseudomonadati</taxon>
        <taxon>Bacteroidota</taxon>
        <taxon>Bacteroidia</taxon>
        <taxon>Bacteroidales</taxon>
        <taxon>Bacteroidaceae</taxon>
        <taxon>Phocaeicola</taxon>
    </lineage>
</organism>
<gene>
    <name evidence="2" type="ORF">H9625_16985</name>
</gene>
<accession>A0ABR8YD06</accession>
<comment type="caution">
    <text evidence="2">The sequence shown here is derived from an EMBL/GenBank/DDBJ whole genome shotgun (WGS) entry which is preliminary data.</text>
</comment>
<name>A0ABR8YD06_9BACT</name>
<protein>
    <submittedName>
        <fullName evidence="2">Uncharacterized protein</fullName>
    </submittedName>
</protein>
<reference evidence="2 3" key="1">
    <citation type="submission" date="2020-08" db="EMBL/GenBank/DDBJ databases">
        <title>A Genomic Blueprint of the Chicken Gut Microbiome.</title>
        <authorList>
            <person name="Gilroy R."/>
            <person name="Ravi A."/>
            <person name="Getino M."/>
            <person name="Pursley I."/>
            <person name="Horton D.L."/>
            <person name="Alikhan N.-F."/>
            <person name="Baker D."/>
            <person name="Gharbi K."/>
            <person name="Hall N."/>
            <person name="Watson M."/>
            <person name="Adriaenssens E.M."/>
            <person name="Foster-Nyarko E."/>
            <person name="Jarju S."/>
            <person name="Secka A."/>
            <person name="Antonio M."/>
            <person name="Oren A."/>
            <person name="Chaudhuri R."/>
            <person name="La Ragione R.M."/>
            <person name="Hildebrand F."/>
            <person name="Pallen M.J."/>
        </authorList>
    </citation>
    <scope>NUCLEOTIDE SEQUENCE [LARGE SCALE GENOMIC DNA]</scope>
    <source>
        <strain evidence="2 3">Sa1CVN1</strain>
    </source>
</reference>
<keyword evidence="3" id="KW-1185">Reference proteome</keyword>
<sequence>MRTIFSPANFNDKGKLRPNYMRPQISKPDEDDETIASNKLSVTRYNYTNIEFCRKHAKSHSSLPNRTYWGFARFIVKDIRDSGADVVFKPAEDNPAHANIVYPFCCKIGEPLDSKIELMIKQLVGKAKILQDPKPDSEKWEGENPLE</sequence>
<evidence type="ECO:0000313" key="3">
    <source>
        <dbReference type="Proteomes" id="UP000620874"/>
    </source>
</evidence>
<dbReference type="Proteomes" id="UP000620874">
    <property type="component" value="Unassembled WGS sequence"/>
</dbReference>
<proteinExistence type="predicted"/>
<evidence type="ECO:0000313" key="2">
    <source>
        <dbReference type="EMBL" id="MBD8042096.1"/>
    </source>
</evidence>
<dbReference type="EMBL" id="JACSPP010000106">
    <property type="protein sequence ID" value="MBD8042096.1"/>
    <property type="molecule type" value="Genomic_DNA"/>
</dbReference>